<evidence type="ECO:0000259" key="7">
    <source>
        <dbReference type="Pfam" id="PF02769"/>
    </source>
</evidence>
<keyword evidence="6" id="KW-0460">Magnesium</keyword>
<keyword evidence="5" id="KW-0067">ATP-binding</keyword>
<evidence type="ECO:0000256" key="6">
    <source>
        <dbReference type="ARBA" id="ARBA00022842"/>
    </source>
</evidence>
<gene>
    <name evidence="9" type="ORF">IAC73_05070</name>
</gene>
<evidence type="ECO:0000256" key="2">
    <source>
        <dbReference type="ARBA" id="ARBA00022723"/>
    </source>
</evidence>
<dbReference type="EMBL" id="DVOE01000076">
    <property type="protein sequence ID" value="HIU99194.1"/>
    <property type="molecule type" value="Genomic_DNA"/>
</dbReference>
<name>A0A9D1NAD3_9FIRM</name>
<dbReference type="SUPFAM" id="SSF55326">
    <property type="entry name" value="PurM N-terminal domain-like"/>
    <property type="match status" value="2"/>
</dbReference>
<comment type="caution">
    <text evidence="9">The sequence shown here is derived from an EMBL/GenBank/DDBJ whole genome shotgun (WGS) entry which is preliminary data.</text>
</comment>
<evidence type="ECO:0000256" key="3">
    <source>
        <dbReference type="ARBA" id="ARBA00022741"/>
    </source>
</evidence>
<dbReference type="InterPro" id="IPR036676">
    <property type="entry name" value="PurM-like_C_sf"/>
</dbReference>
<reference evidence="9" key="2">
    <citation type="journal article" date="2021" name="PeerJ">
        <title>Extensive microbial diversity within the chicken gut microbiome revealed by metagenomics and culture.</title>
        <authorList>
            <person name="Gilroy R."/>
            <person name="Ravi A."/>
            <person name="Getino M."/>
            <person name="Pursley I."/>
            <person name="Horton D.L."/>
            <person name="Alikhan N.F."/>
            <person name="Baker D."/>
            <person name="Gharbi K."/>
            <person name="Hall N."/>
            <person name="Watson M."/>
            <person name="Adriaenssens E.M."/>
            <person name="Foster-Nyarko E."/>
            <person name="Jarju S."/>
            <person name="Secka A."/>
            <person name="Antonio M."/>
            <person name="Oren A."/>
            <person name="Chaudhuri R.R."/>
            <person name="La Ragione R."/>
            <person name="Hildebrand F."/>
            <person name="Pallen M.J."/>
        </authorList>
    </citation>
    <scope>NUCLEOTIDE SEQUENCE</scope>
    <source>
        <strain evidence="9">10406</strain>
    </source>
</reference>
<evidence type="ECO:0000313" key="9">
    <source>
        <dbReference type="EMBL" id="HIU99194.1"/>
    </source>
</evidence>
<protein>
    <submittedName>
        <fullName evidence="9">Phosphoribosylformylglycinamidine synthase</fullName>
        <ecNumber evidence="9">6.3.5.3</ecNumber>
    </submittedName>
</protein>
<dbReference type="Proteomes" id="UP000886857">
    <property type="component" value="Unassembled WGS sequence"/>
</dbReference>
<dbReference type="GO" id="GO:0004642">
    <property type="term" value="F:phosphoribosylformylglycinamidine synthase activity"/>
    <property type="evidence" value="ECO:0007669"/>
    <property type="project" value="UniProtKB-EC"/>
</dbReference>
<dbReference type="PROSITE" id="PS51273">
    <property type="entry name" value="GATASE_TYPE_1"/>
    <property type="match status" value="1"/>
</dbReference>
<keyword evidence="2" id="KW-0479">Metal-binding</keyword>
<dbReference type="GO" id="GO:0005737">
    <property type="term" value="C:cytoplasm"/>
    <property type="evidence" value="ECO:0007669"/>
    <property type="project" value="TreeGrafter"/>
</dbReference>
<dbReference type="AlphaFoldDB" id="A0A9D1NAD3"/>
<dbReference type="Gene3D" id="3.40.50.880">
    <property type="match status" value="1"/>
</dbReference>
<feature type="domain" description="PurM-like C-terminal" evidence="7">
    <location>
        <begin position="433"/>
        <end position="584"/>
    </location>
</feature>
<dbReference type="InterPro" id="IPR036921">
    <property type="entry name" value="PurM-like_N_sf"/>
</dbReference>
<evidence type="ECO:0000256" key="1">
    <source>
        <dbReference type="ARBA" id="ARBA00022598"/>
    </source>
</evidence>
<dbReference type="CDD" id="cd02203">
    <property type="entry name" value="PurL_repeat1"/>
    <property type="match status" value="1"/>
</dbReference>
<dbReference type="InterPro" id="IPR041609">
    <property type="entry name" value="PurL_linker"/>
</dbReference>
<dbReference type="Pfam" id="PF13507">
    <property type="entry name" value="GATase_5"/>
    <property type="match status" value="1"/>
</dbReference>
<evidence type="ECO:0000313" key="10">
    <source>
        <dbReference type="Proteomes" id="UP000886857"/>
    </source>
</evidence>
<dbReference type="Pfam" id="PF02769">
    <property type="entry name" value="AIRS_C"/>
    <property type="match status" value="1"/>
</dbReference>
<dbReference type="CDD" id="cd02204">
    <property type="entry name" value="PurL_repeat2"/>
    <property type="match status" value="1"/>
</dbReference>
<dbReference type="Gene3D" id="3.30.1330.10">
    <property type="entry name" value="PurM-like, N-terminal domain"/>
    <property type="match status" value="2"/>
</dbReference>
<reference evidence="9" key="1">
    <citation type="submission" date="2020-10" db="EMBL/GenBank/DDBJ databases">
        <authorList>
            <person name="Gilroy R."/>
        </authorList>
    </citation>
    <scope>NUCLEOTIDE SEQUENCE</scope>
    <source>
        <strain evidence="9">10406</strain>
    </source>
</reference>
<feature type="domain" description="Phosphoribosylformylglycinamidine synthase linker" evidence="8">
    <location>
        <begin position="183"/>
        <end position="225"/>
    </location>
</feature>
<dbReference type="Pfam" id="PF18072">
    <property type="entry name" value="FGAR-AT_linker"/>
    <property type="match status" value="1"/>
</dbReference>
<dbReference type="InterPro" id="IPR010141">
    <property type="entry name" value="FGAM_synthase"/>
</dbReference>
<dbReference type="NCBIfam" id="TIGR01857">
    <property type="entry name" value="FGAM-synthase"/>
    <property type="match status" value="1"/>
</dbReference>
<dbReference type="InterPro" id="IPR029062">
    <property type="entry name" value="Class_I_gatase-like"/>
</dbReference>
<dbReference type="GO" id="GO:0046872">
    <property type="term" value="F:metal ion binding"/>
    <property type="evidence" value="ECO:0007669"/>
    <property type="project" value="UniProtKB-KW"/>
</dbReference>
<dbReference type="GO" id="GO:0006164">
    <property type="term" value="P:purine nucleotide biosynthetic process"/>
    <property type="evidence" value="ECO:0007669"/>
    <property type="project" value="UniProtKB-KW"/>
</dbReference>
<sequence>MVYRVFVEKKPELAAEARALMADAVQTLGISGLTRVRVINRYDAEGVSKELFDYAVRNIFSEPQLDTASAEADTVGAAAVFAVEPLPGQFDQRADSAAQCIQIVSQGERPAVATAKVYALYGDITKDDAERIKRYVINPVECREASFALPETLKAEFAVPTEVATVKGFTELPDDKAAAFAAEYSLAMDADDVRFCRDYFRTEKRDPTLTEIRMIDTYWSDHCRHTTFLTTVDGVEFESELGKKEWQAYLDARKELGRENKPVNLMDIATIAAKQLRKEGRLAGLDESDEINACTVRIKVDVDGKDEDWLLLFKNETHNHPTEIEPFGGAATCIGGAIRDPLSGRAYVYSAMRVTGAGDPLVPLSETLPGKLPQKKIVTTAAAGYSSYGNQIGLATGMVDEIYHPGYVAKRLEIGAVTGAVPARNVVRECPAPGDVVILLGGRTGRDGCGGATGSSKAHSAASLTECGAEVQKGNAPEERKLQRLFRNPEASLLIKRCNDFGAGGVSVAIGELADGLVIDLNAVPKKYEGLDGTELAISESQERMAVVVAPEDAEKFKALAEAENLEATVVAVVTEEPRLRMKWNGKTIVDISREFLSSNGAEKHTRAKISAPKDFSAAVPADFRDGMLDLASDLNVCSKRGLSERFDSTIGAGTVLMPFGGKKQLTPVQCMVNKISVEKGETSTCSLMSWGFDPYIGEKSPFHAAYLAVTESLAKLITTGADRKGTYFTFQEYFEKPGTDPARWGKPLAALLGAYRAQRDLGIGAIGGKDSMSGTFEHLDVPPTLVSFAVTTASARDIISPEFKRAGSEVRLFACPYGEDGLPVAAEFLALADKVTEMIRSGKALAVWTPAAGGVAAGVMKMCFGNGFGFEYADGVTLRDIFRREIGSFVVECAEGEKGGKLLGKVTDDGRMTMGGESVSMDELLAAYENKLEPVFSCNIEQKIEGLHNVSYECGGARRSSVKCASPRVLIPVFPGTNCEYDTAKAAERAGAKAEIFVINNLTSAGIARSAEEFARRAEEAQVIFIPGGFSGGDEPDGSGKFITSFFRNARVTEAVRRLLGKRDGLIAGICNGFQALIKLGLVTYGDITEPKADDPTLTYNTIARHQSRIVRTRIASDLSPWLSKVRVGDIVSVPVSHGEGRFMATPEWLRRLEAAGQIATQYVDLEGNAAEDVAFNPNGSDLAVEGMTSPDGRVLGKMGHSERVGDGLYRNVPGNYDIGLFESAVYYFG</sequence>
<dbReference type="PANTHER" id="PTHR10099">
    <property type="entry name" value="PHOSPHORIBOSYLFORMYLGLYCINAMIDINE SYNTHASE"/>
    <property type="match status" value="1"/>
</dbReference>
<dbReference type="Gene3D" id="3.90.650.10">
    <property type="entry name" value="PurM-like C-terminal domain"/>
    <property type="match status" value="1"/>
</dbReference>
<accession>A0A9D1NAD3</accession>
<dbReference type="EC" id="6.3.5.3" evidence="9"/>
<organism evidence="9 10">
    <name type="scientific">Candidatus Limadaptatus stercoripullorum</name>
    <dbReference type="NCBI Taxonomy" id="2840846"/>
    <lineage>
        <taxon>Bacteria</taxon>
        <taxon>Bacillati</taxon>
        <taxon>Bacillota</taxon>
        <taxon>Clostridia</taxon>
        <taxon>Eubacteriales</taxon>
        <taxon>Candidatus Limadaptatus</taxon>
    </lineage>
</organism>
<evidence type="ECO:0000259" key="8">
    <source>
        <dbReference type="Pfam" id="PF18072"/>
    </source>
</evidence>
<evidence type="ECO:0000256" key="4">
    <source>
        <dbReference type="ARBA" id="ARBA00022755"/>
    </source>
</evidence>
<keyword evidence="3" id="KW-0547">Nucleotide-binding</keyword>
<keyword evidence="1 9" id="KW-0436">Ligase</keyword>
<dbReference type="FunFam" id="3.30.1330.10:FF:000013">
    <property type="entry name" value="Phosphoribosylformylglycinamidine synthase"/>
    <property type="match status" value="1"/>
</dbReference>
<proteinExistence type="predicted"/>
<dbReference type="SUPFAM" id="SSF56042">
    <property type="entry name" value="PurM C-terminal domain-like"/>
    <property type="match status" value="2"/>
</dbReference>
<dbReference type="PANTHER" id="PTHR10099:SF1">
    <property type="entry name" value="PHOSPHORIBOSYLFORMYLGLYCINAMIDINE SYNTHASE"/>
    <property type="match status" value="1"/>
</dbReference>
<dbReference type="GO" id="GO:0005524">
    <property type="term" value="F:ATP binding"/>
    <property type="evidence" value="ECO:0007669"/>
    <property type="project" value="UniProtKB-KW"/>
</dbReference>
<evidence type="ECO:0000256" key="5">
    <source>
        <dbReference type="ARBA" id="ARBA00022840"/>
    </source>
</evidence>
<dbReference type="InterPro" id="IPR010918">
    <property type="entry name" value="PurM-like_C_dom"/>
</dbReference>
<dbReference type="SMART" id="SM01211">
    <property type="entry name" value="GATase_5"/>
    <property type="match status" value="1"/>
</dbReference>
<keyword evidence="4" id="KW-0658">Purine biosynthesis</keyword>
<dbReference type="SUPFAM" id="SSF52317">
    <property type="entry name" value="Class I glutamine amidotransferase-like"/>
    <property type="match status" value="1"/>
</dbReference>